<dbReference type="GO" id="GO:0005886">
    <property type="term" value="C:plasma membrane"/>
    <property type="evidence" value="ECO:0007669"/>
    <property type="project" value="UniProtKB-SubCell"/>
</dbReference>
<keyword evidence="6 8" id="KW-1133">Transmembrane helix</keyword>
<evidence type="ECO:0000256" key="7">
    <source>
        <dbReference type="ARBA" id="ARBA00023136"/>
    </source>
</evidence>
<name>A0A3N0B292_9ACTN</name>
<evidence type="ECO:0000256" key="1">
    <source>
        <dbReference type="ARBA" id="ARBA00004651"/>
    </source>
</evidence>
<dbReference type="EMBL" id="QIBX01000003">
    <property type="protein sequence ID" value="RNL41010.1"/>
    <property type="molecule type" value="Genomic_DNA"/>
</dbReference>
<feature type="transmembrane region" description="Helical" evidence="8">
    <location>
        <begin position="201"/>
        <end position="220"/>
    </location>
</feature>
<comment type="subcellular location">
    <subcellularLocation>
        <location evidence="1">Cell membrane</location>
        <topology evidence="1">Multi-pass membrane protein</topology>
    </subcellularLocation>
</comment>
<dbReference type="GO" id="GO:0055085">
    <property type="term" value="P:transmembrane transport"/>
    <property type="evidence" value="ECO:0007669"/>
    <property type="project" value="InterPro"/>
</dbReference>
<keyword evidence="10" id="KW-1185">Reference proteome</keyword>
<evidence type="ECO:0000256" key="2">
    <source>
        <dbReference type="ARBA" id="ARBA00010145"/>
    </source>
</evidence>
<dbReference type="InterPro" id="IPR038770">
    <property type="entry name" value="Na+/solute_symporter_sf"/>
</dbReference>
<comment type="caution">
    <text evidence="9">The sequence shown here is derived from an EMBL/GenBank/DDBJ whole genome shotgun (WGS) entry which is preliminary data.</text>
</comment>
<organism evidence="9 10">
    <name type="scientific">Slackia equolifaciens</name>
    <dbReference type="NCBI Taxonomy" id="498718"/>
    <lineage>
        <taxon>Bacteria</taxon>
        <taxon>Bacillati</taxon>
        <taxon>Actinomycetota</taxon>
        <taxon>Coriobacteriia</taxon>
        <taxon>Eggerthellales</taxon>
        <taxon>Eggerthellaceae</taxon>
        <taxon>Slackia</taxon>
    </lineage>
</organism>
<evidence type="ECO:0000313" key="10">
    <source>
        <dbReference type="Proteomes" id="UP000269591"/>
    </source>
</evidence>
<evidence type="ECO:0000256" key="8">
    <source>
        <dbReference type="SAM" id="Phobius"/>
    </source>
</evidence>
<protein>
    <recommendedName>
        <fullName evidence="11">Transporter</fullName>
    </recommendedName>
</protein>
<feature type="transmembrane region" description="Helical" evidence="8">
    <location>
        <begin position="291"/>
        <end position="311"/>
    </location>
</feature>
<gene>
    <name evidence="9" type="ORF">DMP06_03165</name>
</gene>
<feature type="transmembrane region" description="Helical" evidence="8">
    <location>
        <begin position="167"/>
        <end position="189"/>
    </location>
</feature>
<dbReference type="Proteomes" id="UP000269591">
    <property type="component" value="Unassembled WGS sequence"/>
</dbReference>
<keyword evidence="3" id="KW-0813">Transport</keyword>
<keyword evidence="5 8" id="KW-0812">Transmembrane</keyword>
<evidence type="ECO:0000256" key="6">
    <source>
        <dbReference type="ARBA" id="ARBA00022989"/>
    </source>
</evidence>
<keyword evidence="7 8" id="KW-0472">Membrane</keyword>
<evidence type="ECO:0008006" key="11">
    <source>
        <dbReference type="Google" id="ProtNLM"/>
    </source>
</evidence>
<dbReference type="PANTHER" id="PTHR36838:SF3">
    <property type="entry name" value="TRANSPORTER AUXIN EFFLUX CARRIER EC FAMILY"/>
    <property type="match status" value="1"/>
</dbReference>
<feature type="transmembrane region" description="Helical" evidence="8">
    <location>
        <begin position="38"/>
        <end position="60"/>
    </location>
</feature>
<sequence length="312" mass="32575">MAEGIMEDALIKVAAFVVTIVVGYIAGRSGKLGSRPGVTVSTIVFNFTLPCAVIHAFGAAEFDTSLLILVPIGFACAAVPYLVTTLITLKKPREERVFLMMGGNSFNIGCFALPFIQTVFPAPMAVTACLFDAGNSVVGTGGSYAVTGLIASEKPVEHPVKFLAKRLFSSAAFDCYVVLLVLAIAGIRIPEPIVTFTEPIAGANACLAMLMLGLMLSLRVDSQKLKLVAQDIAIRVVFSAILTALVWAFLPFDATTKAVVSIMLWAPATAISTTFTLWLGGDAGLAGFANAITIVIGVVAAVVILLTTGVIA</sequence>
<dbReference type="Gene3D" id="1.20.1530.20">
    <property type="match status" value="1"/>
</dbReference>
<evidence type="ECO:0000256" key="3">
    <source>
        <dbReference type="ARBA" id="ARBA00022448"/>
    </source>
</evidence>
<dbReference type="AlphaFoldDB" id="A0A3N0B292"/>
<accession>A0A3N0B292</accession>
<proteinExistence type="inferred from homology"/>
<feature type="transmembrane region" description="Helical" evidence="8">
    <location>
        <begin position="258"/>
        <end position="279"/>
    </location>
</feature>
<evidence type="ECO:0000256" key="5">
    <source>
        <dbReference type="ARBA" id="ARBA00022692"/>
    </source>
</evidence>
<feature type="transmembrane region" description="Helical" evidence="8">
    <location>
        <begin position="96"/>
        <end position="116"/>
    </location>
</feature>
<keyword evidence="4" id="KW-1003">Cell membrane</keyword>
<reference evidence="10" key="1">
    <citation type="submission" date="2018-05" db="EMBL/GenBank/DDBJ databases">
        <title>Genome Sequencing of selected type strains of the family Eggerthellaceae.</title>
        <authorList>
            <person name="Danylec N."/>
            <person name="Stoll D.A."/>
            <person name="Doetsch A."/>
            <person name="Huch M."/>
        </authorList>
    </citation>
    <scope>NUCLEOTIDE SEQUENCE [LARGE SCALE GENOMIC DNA]</scope>
    <source>
        <strain evidence="10">DSM 24851</strain>
    </source>
</reference>
<comment type="similarity">
    <text evidence="2">Belongs to the auxin efflux carrier (TC 2.A.69) family.</text>
</comment>
<feature type="transmembrane region" description="Helical" evidence="8">
    <location>
        <begin position="232"/>
        <end position="252"/>
    </location>
</feature>
<dbReference type="InterPro" id="IPR004776">
    <property type="entry name" value="Mem_transp_PIN-like"/>
</dbReference>
<evidence type="ECO:0000256" key="4">
    <source>
        <dbReference type="ARBA" id="ARBA00022475"/>
    </source>
</evidence>
<dbReference type="PANTHER" id="PTHR36838">
    <property type="entry name" value="AUXIN EFFLUX CARRIER FAMILY PROTEIN"/>
    <property type="match status" value="1"/>
</dbReference>
<evidence type="ECO:0000313" key="9">
    <source>
        <dbReference type="EMBL" id="RNL41010.1"/>
    </source>
</evidence>
<feature type="transmembrane region" description="Helical" evidence="8">
    <location>
        <begin position="66"/>
        <end position="89"/>
    </location>
</feature>
<feature type="transmembrane region" description="Helical" evidence="8">
    <location>
        <begin position="6"/>
        <end position="26"/>
    </location>
</feature>
<dbReference type="Pfam" id="PF03547">
    <property type="entry name" value="Mem_trans"/>
    <property type="match status" value="1"/>
</dbReference>